<evidence type="ECO:0000313" key="15">
    <source>
        <dbReference type="EMBL" id="KAH6900035.1"/>
    </source>
</evidence>
<dbReference type="PROSITE" id="PS51847">
    <property type="entry name" value="SMP"/>
    <property type="match status" value="1"/>
</dbReference>
<reference evidence="15 16" key="1">
    <citation type="journal article" date="2021" name="Nat. Commun.">
        <title>Genetic determinants of endophytism in the Arabidopsis root mycobiome.</title>
        <authorList>
            <person name="Mesny F."/>
            <person name="Miyauchi S."/>
            <person name="Thiergart T."/>
            <person name="Pickel B."/>
            <person name="Atanasova L."/>
            <person name="Karlsson M."/>
            <person name="Huettel B."/>
            <person name="Barry K.W."/>
            <person name="Haridas S."/>
            <person name="Chen C."/>
            <person name="Bauer D."/>
            <person name="Andreopoulos W."/>
            <person name="Pangilinan J."/>
            <person name="LaButti K."/>
            <person name="Riley R."/>
            <person name="Lipzen A."/>
            <person name="Clum A."/>
            <person name="Drula E."/>
            <person name="Henrissat B."/>
            <person name="Kohler A."/>
            <person name="Grigoriev I.V."/>
            <person name="Martin F.M."/>
            <person name="Hacquard S."/>
        </authorList>
    </citation>
    <scope>NUCLEOTIDE SEQUENCE [LARGE SCALE GENOMIC DNA]</scope>
    <source>
        <strain evidence="15 16">MPI-CAGE-CH-0241</strain>
    </source>
</reference>
<dbReference type="GO" id="GO:0006869">
    <property type="term" value="P:lipid transport"/>
    <property type="evidence" value="ECO:0007669"/>
    <property type="project" value="UniProtKB-KW"/>
</dbReference>
<dbReference type="Gene3D" id="2.60.40.150">
    <property type="entry name" value="C2 domain"/>
    <property type="match status" value="2"/>
</dbReference>
<dbReference type="CDD" id="cd04041">
    <property type="entry name" value="C2A_fungal"/>
    <property type="match status" value="1"/>
</dbReference>
<dbReference type="GO" id="GO:0005789">
    <property type="term" value="C:endoplasmic reticulum membrane"/>
    <property type="evidence" value="ECO:0007669"/>
    <property type="project" value="UniProtKB-SubCell"/>
</dbReference>
<evidence type="ECO:0000256" key="2">
    <source>
        <dbReference type="ARBA" id="ARBA00022448"/>
    </source>
</evidence>
<keyword evidence="8" id="KW-0445">Lipid transport</keyword>
<evidence type="ECO:0000256" key="3">
    <source>
        <dbReference type="ARBA" id="ARBA00022553"/>
    </source>
</evidence>
<evidence type="ECO:0000313" key="16">
    <source>
        <dbReference type="Proteomes" id="UP000777438"/>
    </source>
</evidence>
<dbReference type="SUPFAM" id="SSF49562">
    <property type="entry name" value="C2 domain (Calcium/lipid-binding domain, CaLB)"/>
    <property type="match status" value="2"/>
</dbReference>
<dbReference type="Proteomes" id="UP000777438">
    <property type="component" value="Unassembled WGS sequence"/>
</dbReference>
<dbReference type="InterPro" id="IPR037765">
    <property type="entry name" value="C2B_Tricalbin"/>
</dbReference>
<dbReference type="Pfam" id="PF25669">
    <property type="entry name" value="SMP_MUG190-like"/>
    <property type="match status" value="1"/>
</dbReference>
<keyword evidence="2" id="KW-0813">Transport</keyword>
<keyword evidence="5" id="KW-0677">Repeat</keyword>
<evidence type="ECO:0000256" key="1">
    <source>
        <dbReference type="ARBA" id="ARBA00004586"/>
    </source>
</evidence>
<dbReference type="InterPro" id="IPR000008">
    <property type="entry name" value="C2_dom"/>
</dbReference>
<feature type="domain" description="C2" evidence="13">
    <location>
        <begin position="532"/>
        <end position="661"/>
    </location>
</feature>
<comment type="caution">
    <text evidence="15">The sequence shown here is derived from an EMBL/GenBank/DDBJ whole genome shotgun (WGS) entry which is preliminary data.</text>
</comment>
<keyword evidence="3" id="KW-0597">Phosphoprotein</keyword>
<evidence type="ECO:0000256" key="10">
    <source>
        <dbReference type="ARBA" id="ARBA00023136"/>
    </source>
</evidence>
<sequence>MSGKDDAEEVRRYTVPYSAKHPIPTISKYKEERAARQEEALNRNPPQSEHGADTAKPQEPGQVETPQQPKPDAAPKNHVDHDPKEEDDSETLKDTSQTDASAADPKQRRKQLKKSSKEKAEREVTDPVTHLPVTIQDFTDEALEEVDFNYPAFGTTKRTATGVSGASKSNEQLVEEKHNLQQSHDAMADLFPPPDFDALRIELADISKRGITWGLAGVAFILIGCFSIQTILSRDEARRQSVLTQSIGLAVLVTASAGAIWFLIVSIREWTSNKIHNVFQDEVWDAQRRQTIKAAEKHDSETTAWLNSLLGSVWPLVNPDLFASLADTLEDVMQASLPKLVRMVSVEDIGQGSEALRILGVRWLPTGAATRAVDEDGKLLSTDQSEKGSQGEGDSQSPVSNGMQAEEGDFVNLEIAFAYRTRSSSKSLRERTKDMHLYLAFYLPGNVKIPVWVDLQGIVGTMRMRLQLTPDPPFFALCTLTFLGQPKVNLSCVPLNRRAFNIMDVPFISNFVQSAVDAAMAEYVAPKSLTLDLKDMLAGDDFKKDTVAVGVLMIRIRRGYDFKIGDTGIPLIKDGSSDPYVSVGWAKFGKIVSTTRVLENEMEPYWDETFFVLVTPQELNSHERIRLQLWDSDRLTADDDLGRIEVSLKELMTSEESNGKMCNRSDGFRALKSGDSMPGRLDWSVGYFSKTRIQQCQFDQQTHDPEIHSMDQLKDKVTNISERKLRETMFKEGKTECDQEELEQQKTQMLKTEQDAMITTAPPPEEYPSGIFSLQIHNITGLEVERLNKRDAENGEVSDEEEAGEGMPSAYCTIIMNHHKTFKTRTKPQNAKPFFNAGCERFVRDWKDCEVFVTVRDARLHEDDPLLGIVHLPLGEVLRKHSQVMGFYPLTGGIGRGRIRLSMVWRSVQLQAPRNLLGWNYGTVEVQAMATVNDCPKDLRCSKLKLRTNLSVGKMYLTDDVGDGDDPRAAIWWTKRGRSIALAVQNRYNSCLTIAFRDRGVFRDDTEAFGVLWLKDLVDEEQTEVEIPVWKGNFQRATACCLEKCGEKLATVKLKVTFWYHHREAPTPAWLAVTQTSVTLSKSWKQPETTSKQPGSREKSASSPVTQSLEATGVAPAFPRQVPRPSVATQIRAPPAPTQTQTMRSPTAAPATSRGPSTSCETIRRETAGCTDSIGVLCSGRSHARLGGSSTRSTVLGITCLGP</sequence>
<dbReference type="InterPro" id="IPR031468">
    <property type="entry name" value="SMP_LBD"/>
</dbReference>
<feature type="region of interest" description="Disordered" evidence="11">
    <location>
        <begin position="1"/>
        <end position="128"/>
    </location>
</feature>
<feature type="domain" description="C2" evidence="13">
    <location>
        <begin position="752"/>
        <end position="888"/>
    </location>
</feature>
<feature type="compositionally biased region" description="Basic and acidic residues" evidence="11">
    <location>
        <begin position="115"/>
        <end position="125"/>
    </location>
</feature>
<keyword evidence="6" id="KW-0256">Endoplasmic reticulum</keyword>
<organism evidence="15 16">
    <name type="scientific">Thelonectria olida</name>
    <dbReference type="NCBI Taxonomy" id="1576542"/>
    <lineage>
        <taxon>Eukaryota</taxon>
        <taxon>Fungi</taxon>
        <taxon>Dikarya</taxon>
        <taxon>Ascomycota</taxon>
        <taxon>Pezizomycotina</taxon>
        <taxon>Sordariomycetes</taxon>
        <taxon>Hypocreomycetidae</taxon>
        <taxon>Hypocreales</taxon>
        <taxon>Nectriaceae</taxon>
        <taxon>Thelonectria</taxon>
    </lineage>
</organism>
<feature type="compositionally biased region" description="Polar residues" evidence="11">
    <location>
        <begin position="1101"/>
        <end position="1110"/>
    </location>
</feature>
<dbReference type="OrthoDB" id="419768at2759"/>
<keyword evidence="16" id="KW-1185">Reference proteome</keyword>
<dbReference type="PANTHER" id="PTHR47348:SF2">
    <property type="entry name" value="MEIOTICALLY UP-REGULATED 190 PROTEIN"/>
    <property type="match status" value="1"/>
</dbReference>
<dbReference type="Pfam" id="PF00168">
    <property type="entry name" value="C2"/>
    <property type="match status" value="2"/>
</dbReference>
<feature type="region of interest" description="Disordered" evidence="11">
    <location>
        <begin position="374"/>
        <end position="403"/>
    </location>
</feature>
<dbReference type="InterPro" id="IPR057349">
    <property type="entry name" value="C2_Mug190_3rd"/>
</dbReference>
<evidence type="ECO:0008006" key="17">
    <source>
        <dbReference type="Google" id="ProtNLM"/>
    </source>
</evidence>
<dbReference type="PANTHER" id="PTHR47348">
    <property type="entry name" value="MEIOTICALLY UP-REGULATED GENE 190 PROTEIN"/>
    <property type="match status" value="1"/>
</dbReference>
<keyword evidence="7 12" id="KW-1133">Transmembrane helix</keyword>
<feature type="compositionally biased region" description="Basic and acidic residues" evidence="11">
    <location>
        <begin position="73"/>
        <end position="84"/>
    </location>
</feature>
<protein>
    <recommendedName>
        <fullName evidence="17">Meiotically up-regulated gene 190 protein</fullName>
    </recommendedName>
</protein>
<gene>
    <name evidence="15" type="ORF">B0T10DRAFT_469453</name>
</gene>
<feature type="compositionally biased region" description="Polar residues" evidence="11">
    <location>
        <begin position="1081"/>
        <end position="1094"/>
    </location>
</feature>
<dbReference type="GO" id="GO:0061817">
    <property type="term" value="P:endoplasmic reticulum-plasma membrane tethering"/>
    <property type="evidence" value="ECO:0007669"/>
    <property type="project" value="InterPro"/>
</dbReference>
<evidence type="ECO:0000256" key="7">
    <source>
        <dbReference type="ARBA" id="ARBA00022989"/>
    </source>
</evidence>
<dbReference type="PROSITE" id="PS50004">
    <property type="entry name" value="C2"/>
    <property type="match status" value="2"/>
</dbReference>
<dbReference type="CDD" id="cd21676">
    <property type="entry name" value="SMP_Mug190"/>
    <property type="match status" value="1"/>
</dbReference>
<feature type="domain" description="SMP-LTD" evidence="14">
    <location>
        <begin position="299"/>
        <end position="534"/>
    </location>
</feature>
<keyword evidence="9" id="KW-0446">Lipid-binding</keyword>
<evidence type="ECO:0000259" key="14">
    <source>
        <dbReference type="PROSITE" id="PS51847"/>
    </source>
</evidence>
<dbReference type="EMBL" id="JAGPYM010000001">
    <property type="protein sequence ID" value="KAH6900035.1"/>
    <property type="molecule type" value="Genomic_DNA"/>
</dbReference>
<feature type="transmembrane region" description="Helical" evidence="12">
    <location>
        <begin position="243"/>
        <end position="264"/>
    </location>
</feature>
<feature type="region of interest" description="Disordered" evidence="11">
    <location>
        <begin position="1081"/>
        <end position="1161"/>
    </location>
</feature>
<accession>A0A9P9AWR6</accession>
<feature type="compositionally biased region" description="Polar residues" evidence="11">
    <location>
        <begin position="392"/>
        <end position="403"/>
    </location>
</feature>
<dbReference type="CDD" id="cd04052">
    <property type="entry name" value="C2B_Tricalbin-like"/>
    <property type="match status" value="1"/>
</dbReference>
<evidence type="ECO:0000256" key="8">
    <source>
        <dbReference type="ARBA" id="ARBA00023055"/>
    </source>
</evidence>
<dbReference type="AlphaFoldDB" id="A0A9P9AWR6"/>
<evidence type="ECO:0000256" key="5">
    <source>
        <dbReference type="ARBA" id="ARBA00022737"/>
    </source>
</evidence>
<proteinExistence type="predicted"/>
<name>A0A9P9AWR6_9HYPO</name>
<evidence type="ECO:0000256" key="9">
    <source>
        <dbReference type="ARBA" id="ARBA00023121"/>
    </source>
</evidence>
<comment type="subcellular location">
    <subcellularLocation>
        <location evidence="1">Endoplasmic reticulum membrane</location>
    </subcellularLocation>
</comment>
<dbReference type="InterPro" id="IPR035892">
    <property type="entry name" value="C2_domain_sf"/>
</dbReference>
<evidence type="ECO:0000259" key="13">
    <source>
        <dbReference type="PROSITE" id="PS50004"/>
    </source>
</evidence>
<feature type="compositionally biased region" description="Basic and acidic residues" evidence="11">
    <location>
        <begin position="28"/>
        <end position="41"/>
    </location>
</feature>
<dbReference type="GO" id="GO:0008289">
    <property type="term" value="F:lipid binding"/>
    <property type="evidence" value="ECO:0007669"/>
    <property type="project" value="UniProtKB-KW"/>
</dbReference>
<evidence type="ECO:0000256" key="12">
    <source>
        <dbReference type="SAM" id="Phobius"/>
    </source>
</evidence>
<keyword evidence="4 12" id="KW-0812">Transmembrane</keyword>
<dbReference type="SMART" id="SM00239">
    <property type="entry name" value="C2"/>
    <property type="match status" value="2"/>
</dbReference>
<dbReference type="InterPro" id="IPR037767">
    <property type="entry name" value="C2A_Mug190-like"/>
</dbReference>
<evidence type="ECO:0000256" key="11">
    <source>
        <dbReference type="SAM" id="MobiDB-lite"/>
    </source>
</evidence>
<evidence type="ECO:0000256" key="6">
    <source>
        <dbReference type="ARBA" id="ARBA00022824"/>
    </source>
</evidence>
<evidence type="ECO:0000256" key="4">
    <source>
        <dbReference type="ARBA" id="ARBA00022692"/>
    </source>
</evidence>
<keyword evidence="10 12" id="KW-0472">Membrane</keyword>
<dbReference type="Pfam" id="PF25331">
    <property type="entry name" value="C2_Mug190_3rd"/>
    <property type="match status" value="1"/>
</dbReference>
<feature type="transmembrane region" description="Helical" evidence="12">
    <location>
        <begin position="210"/>
        <end position="231"/>
    </location>
</feature>